<keyword evidence="1" id="KW-0285">Flavoprotein</keyword>
<dbReference type="InterPro" id="IPR016166">
    <property type="entry name" value="FAD-bd_PCMH"/>
</dbReference>
<dbReference type="GO" id="GO:0071949">
    <property type="term" value="F:FAD binding"/>
    <property type="evidence" value="ECO:0007669"/>
    <property type="project" value="InterPro"/>
</dbReference>
<dbReference type="Gene3D" id="3.30.465.10">
    <property type="match status" value="1"/>
</dbReference>
<dbReference type="FunFam" id="3.30.465.10:FF:000017">
    <property type="entry name" value="Xanthine dehydrogenase, FAD binding subunit"/>
    <property type="match status" value="1"/>
</dbReference>
<evidence type="ECO:0000259" key="4">
    <source>
        <dbReference type="PROSITE" id="PS51387"/>
    </source>
</evidence>
<dbReference type="InterPro" id="IPR036318">
    <property type="entry name" value="FAD-bd_PCMH-like_sf"/>
</dbReference>
<evidence type="ECO:0000256" key="1">
    <source>
        <dbReference type="ARBA" id="ARBA00022630"/>
    </source>
</evidence>
<evidence type="ECO:0000313" key="6">
    <source>
        <dbReference type="EMBL" id="MDE4164183.1"/>
    </source>
</evidence>
<dbReference type="InterPro" id="IPR051312">
    <property type="entry name" value="Diverse_Substr_Oxidored"/>
</dbReference>
<feature type="domain" description="FAD-binding PCMH-type" evidence="4">
    <location>
        <begin position="1"/>
        <end position="177"/>
    </location>
</feature>
<dbReference type="InterPro" id="IPR005107">
    <property type="entry name" value="CO_DH_flav_C"/>
</dbReference>
<keyword evidence="7" id="KW-1185">Reference proteome</keyword>
<reference evidence="6 8" key="2">
    <citation type="submission" date="2023-02" db="EMBL/GenBank/DDBJ databases">
        <title>Population genomics of bacteria associated with diatom.</title>
        <authorList>
            <person name="Xie J."/>
            <person name="Wang H."/>
        </authorList>
    </citation>
    <scope>NUCLEOTIDE SEQUENCE [LARGE SCALE GENOMIC DNA]</scope>
    <source>
        <strain evidence="6 8">PT47_8</strain>
    </source>
</reference>
<dbReference type="Proteomes" id="UP000092565">
    <property type="component" value="Chromosome"/>
</dbReference>
<dbReference type="SUPFAM" id="SSF55447">
    <property type="entry name" value="CO dehydrogenase flavoprotein C-terminal domain-like"/>
    <property type="match status" value="1"/>
</dbReference>
<dbReference type="OrthoDB" id="9793944at2"/>
<dbReference type="SMART" id="SM01092">
    <property type="entry name" value="CO_deh_flav_C"/>
    <property type="match status" value="1"/>
</dbReference>
<keyword evidence="3" id="KW-0560">Oxidoreductase</keyword>
<dbReference type="RefSeq" id="WP_065273153.1">
    <property type="nucleotide sequence ID" value="NZ_CP015124.1"/>
</dbReference>
<dbReference type="InterPro" id="IPR016169">
    <property type="entry name" value="FAD-bd_PCMH_sub2"/>
</dbReference>
<dbReference type="Gene3D" id="3.30.43.10">
    <property type="entry name" value="Uridine Diphospho-n-acetylenolpyruvylglucosamine Reductase, domain 2"/>
    <property type="match status" value="1"/>
</dbReference>
<proteinExistence type="predicted"/>
<dbReference type="FunFam" id="3.30.43.10:FF:000015">
    <property type="entry name" value="Carbon monoxide dehydrogenase medium chain"/>
    <property type="match status" value="1"/>
</dbReference>
<keyword evidence="2" id="KW-0274">FAD</keyword>
<dbReference type="EMBL" id="JARCJK010000001">
    <property type="protein sequence ID" value="MDE4164183.1"/>
    <property type="molecule type" value="Genomic_DNA"/>
</dbReference>
<protein>
    <submittedName>
        <fullName evidence="5">Carbon monoxide dehydrogenase medium chain</fullName>
    </submittedName>
    <submittedName>
        <fullName evidence="6">Xanthine dehydrogenase family protein subunit M</fullName>
    </submittedName>
</protein>
<evidence type="ECO:0000313" key="8">
    <source>
        <dbReference type="Proteomes" id="UP001218364"/>
    </source>
</evidence>
<dbReference type="Proteomes" id="UP001218364">
    <property type="component" value="Unassembled WGS sequence"/>
</dbReference>
<evidence type="ECO:0000313" key="7">
    <source>
        <dbReference type="Proteomes" id="UP000092565"/>
    </source>
</evidence>
<reference evidence="5 7" key="1">
    <citation type="submission" date="2016-04" db="EMBL/GenBank/DDBJ databases">
        <authorList>
            <person name="Evans L.H."/>
            <person name="Alamgir A."/>
            <person name="Owens N."/>
            <person name="Weber N.D."/>
            <person name="Virtaneva K."/>
            <person name="Barbian K."/>
            <person name="Babar A."/>
            <person name="Rosenke K."/>
        </authorList>
    </citation>
    <scope>NUCLEOTIDE SEQUENCE [LARGE SCALE GENOMIC DNA]</scope>
    <source>
        <strain evidence="5 7">JL2886</strain>
    </source>
</reference>
<dbReference type="Pfam" id="PF03450">
    <property type="entry name" value="CO_deh_flav_C"/>
    <property type="match status" value="1"/>
</dbReference>
<dbReference type="Gene3D" id="3.30.390.50">
    <property type="entry name" value="CO dehydrogenase flavoprotein, C-terminal domain"/>
    <property type="match status" value="1"/>
</dbReference>
<dbReference type="Pfam" id="PF00941">
    <property type="entry name" value="FAD_binding_5"/>
    <property type="match status" value="1"/>
</dbReference>
<organism evidence="5 7">
    <name type="scientific">Phaeobacter gallaeciensis</name>
    <dbReference type="NCBI Taxonomy" id="60890"/>
    <lineage>
        <taxon>Bacteria</taxon>
        <taxon>Pseudomonadati</taxon>
        <taxon>Pseudomonadota</taxon>
        <taxon>Alphaproteobacteria</taxon>
        <taxon>Rhodobacterales</taxon>
        <taxon>Roseobacteraceae</taxon>
        <taxon>Phaeobacter</taxon>
    </lineage>
</organism>
<dbReference type="InterPro" id="IPR016167">
    <property type="entry name" value="FAD-bd_PCMH_sub1"/>
</dbReference>
<dbReference type="InterPro" id="IPR002346">
    <property type="entry name" value="Mopterin_DH_FAD-bd"/>
</dbReference>
<gene>
    <name evidence="5" type="primary">coxM,cutM</name>
    <name evidence="5" type="ORF">JL2886_03629</name>
    <name evidence="6" type="ORF">PXK24_00645</name>
</gene>
<dbReference type="AlphaFoldDB" id="A0A1B0ZWE5"/>
<name>A0A1B0ZWE5_9RHOB</name>
<dbReference type="PROSITE" id="PS51387">
    <property type="entry name" value="FAD_PCMH"/>
    <property type="match status" value="1"/>
</dbReference>
<sequence>MIPSEFEYHRPGSIDAALAVLQEHGDDARVMAGGHSLIPMMKLRMADVPHLIDLQSIAELKGIAVDGGTVTIGAMTTQHELITNDDLVRAAPIMREAALLIADPQVRYVGTIGGNVANGDPGNDMPGLMQCLDATFTLQGPDGTREVQARDFYEAAYMTDREDDEILTEISFAVPKGGQAYEKQKRKIGDYATAAAAVILDKVDGKVASASIAMTNLSDTPVFSADAAAALVGTDCGADAMADAVTAMLGDIDPTEDNRGPVEFKKHVAGVILRRAIERAWSRA</sequence>
<accession>A0A1B0ZWE5</accession>
<evidence type="ECO:0000256" key="2">
    <source>
        <dbReference type="ARBA" id="ARBA00022827"/>
    </source>
</evidence>
<dbReference type="PANTHER" id="PTHR42659:SF2">
    <property type="entry name" value="XANTHINE DEHYDROGENASE SUBUNIT C-RELATED"/>
    <property type="match status" value="1"/>
</dbReference>
<dbReference type="GO" id="GO:0016491">
    <property type="term" value="F:oxidoreductase activity"/>
    <property type="evidence" value="ECO:0007669"/>
    <property type="project" value="UniProtKB-KW"/>
</dbReference>
<dbReference type="PATRIC" id="fig|60890.4.peg.3536"/>
<evidence type="ECO:0000256" key="3">
    <source>
        <dbReference type="ARBA" id="ARBA00023002"/>
    </source>
</evidence>
<dbReference type="InterPro" id="IPR036683">
    <property type="entry name" value="CO_DH_flav_C_dom_sf"/>
</dbReference>
<evidence type="ECO:0000313" key="5">
    <source>
        <dbReference type="EMBL" id="ANP38502.1"/>
    </source>
</evidence>
<dbReference type="SUPFAM" id="SSF56176">
    <property type="entry name" value="FAD-binding/transporter-associated domain-like"/>
    <property type="match status" value="1"/>
</dbReference>
<dbReference type="EMBL" id="CP015124">
    <property type="protein sequence ID" value="ANP38502.1"/>
    <property type="molecule type" value="Genomic_DNA"/>
</dbReference>
<dbReference type="PANTHER" id="PTHR42659">
    <property type="entry name" value="XANTHINE DEHYDROGENASE SUBUNIT C-RELATED"/>
    <property type="match status" value="1"/>
</dbReference>